<dbReference type="Gene3D" id="3.40.50.2000">
    <property type="entry name" value="Glycogen Phosphorylase B"/>
    <property type="match status" value="2"/>
</dbReference>
<evidence type="ECO:0000256" key="2">
    <source>
        <dbReference type="ARBA" id="ARBA00022679"/>
    </source>
</evidence>
<gene>
    <name evidence="5" type="ORF">VA596_22545</name>
</gene>
<dbReference type="RefSeq" id="WP_323329818.1">
    <property type="nucleotide sequence ID" value="NZ_JAYFSI010000005.1"/>
</dbReference>
<dbReference type="PANTHER" id="PTHR45947">
    <property type="entry name" value="SULFOQUINOVOSYL TRANSFERASE SQD2"/>
    <property type="match status" value="1"/>
</dbReference>
<name>A0ABU5R9I5_9PSEU</name>
<dbReference type="InterPro" id="IPR028098">
    <property type="entry name" value="Glyco_trans_4-like_N"/>
</dbReference>
<accession>A0ABU5R9I5</accession>
<evidence type="ECO:0000259" key="4">
    <source>
        <dbReference type="Pfam" id="PF13579"/>
    </source>
</evidence>
<protein>
    <submittedName>
        <fullName evidence="5">Glycosyltransferase</fullName>
        <ecNumber evidence="5">2.4.-.-</ecNumber>
    </submittedName>
</protein>
<dbReference type="EC" id="2.4.-.-" evidence="5"/>
<dbReference type="Pfam" id="PF00534">
    <property type="entry name" value="Glycos_transf_1"/>
    <property type="match status" value="1"/>
</dbReference>
<sequence>MTLRVLHAVASVGDSYGGVAAAVAALGGVEARLRHDATLVTVHRPEEGGRILRDLPLWFDVELVPPGRLAGRFHGSARLKSTLARLVPQHDLVVVHGVFDFTAHLCGRTARQYAVPYLVWPHGSLDPYDLHKHAWAKRRLAPLWRETLAGAAAVVCTTAREAERLVDFGAGSRRTVLPLPVPTAAPDPRAVARRACGLPEDGRIVLFLGRIDEKKGLPLLLAAFDRAARPGDVLVVAGAGDDRLDRELRTTAAARPGAGRVVFTGWADPVRRRDLLAAADVFALLSDNENFGVAVAEALVAGVAVLVSDEVYLGDELAPEGAAVVTPRDPAAAGRALRDLLGDDRRRRAVGAAGRAWACRELDDGRVGDRYRQLVKEVLTRWSA</sequence>
<keyword evidence="1 5" id="KW-0328">Glycosyltransferase</keyword>
<reference evidence="5 6" key="1">
    <citation type="submission" date="2023-12" db="EMBL/GenBank/DDBJ databases">
        <title>Amycolatopsis sp. V23-08.</title>
        <authorList>
            <person name="Somphong A."/>
        </authorList>
    </citation>
    <scope>NUCLEOTIDE SEQUENCE [LARGE SCALE GENOMIC DNA]</scope>
    <source>
        <strain evidence="5 6">V23-08</strain>
    </source>
</reference>
<dbReference type="GO" id="GO:0016757">
    <property type="term" value="F:glycosyltransferase activity"/>
    <property type="evidence" value="ECO:0007669"/>
    <property type="project" value="UniProtKB-KW"/>
</dbReference>
<dbReference type="SUPFAM" id="SSF53756">
    <property type="entry name" value="UDP-Glycosyltransferase/glycogen phosphorylase"/>
    <property type="match status" value="1"/>
</dbReference>
<proteinExistence type="predicted"/>
<keyword evidence="2 5" id="KW-0808">Transferase</keyword>
<evidence type="ECO:0000313" key="6">
    <source>
        <dbReference type="Proteomes" id="UP001304298"/>
    </source>
</evidence>
<dbReference type="InterPro" id="IPR001296">
    <property type="entry name" value="Glyco_trans_1"/>
</dbReference>
<evidence type="ECO:0000256" key="1">
    <source>
        <dbReference type="ARBA" id="ARBA00022676"/>
    </source>
</evidence>
<dbReference type="Proteomes" id="UP001304298">
    <property type="component" value="Unassembled WGS sequence"/>
</dbReference>
<comment type="caution">
    <text evidence="5">The sequence shown here is derived from an EMBL/GenBank/DDBJ whole genome shotgun (WGS) entry which is preliminary data.</text>
</comment>
<evidence type="ECO:0000259" key="3">
    <source>
        <dbReference type="Pfam" id="PF00534"/>
    </source>
</evidence>
<dbReference type="PANTHER" id="PTHR45947:SF3">
    <property type="entry name" value="SULFOQUINOVOSYL TRANSFERASE SQD2"/>
    <property type="match status" value="1"/>
</dbReference>
<dbReference type="EMBL" id="JAYFSI010000005">
    <property type="protein sequence ID" value="MEA5362334.1"/>
    <property type="molecule type" value="Genomic_DNA"/>
</dbReference>
<feature type="domain" description="Glycosyltransferase subfamily 4-like N-terminal" evidence="4">
    <location>
        <begin position="17"/>
        <end position="178"/>
    </location>
</feature>
<evidence type="ECO:0000313" key="5">
    <source>
        <dbReference type="EMBL" id="MEA5362334.1"/>
    </source>
</evidence>
<keyword evidence="6" id="KW-1185">Reference proteome</keyword>
<feature type="domain" description="Glycosyl transferase family 1" evidence="3">
    <location>
        <begin position="193"/>
        <end position="357"/>
    </location>
</feature>
<dbReference type="InterPro" id="IPR050194">
    <property type="entry name" value="Glycosyltransferase_grp1"/>
</dbReference>
<organism evidence="5 6">
    <name type="scientific">Amycolatopsis heterodermiae</name>
    <dbReference type="NCBI Taxonomy" id="3110235"/>
    <lineage>
        <taxon>Bacteria</taxon>
        <taxon>Bacillati</taxon>
        <taxon>Actinomycetota</taxon>
        <taxon>Actinomycetes</taxon>
        <taxon>Pseudonocardiales</taxon>
        <taxon>Pseudonocardiaceae</taxon>
        <taxon>Amycolatopsis</taxon>
    </lineage>
</organism>
<dbReference type="Pfam" id="PF13579">
    <property type="entry name" value="Glyco_trans_4_4"/>
    <property type="match status" value="1"/>
</dbReference>